<dbReference type="EMBL" id="BKCJ011081421">
    <property type="protein sequence ID" value="GFC81819.1"/>
    <property type="molecule type" value="Genomic_DNA"/>
</dbReference>
<gene>
    <name evidence="1" type="ORF">Tci_853789</name>
    <name evidence="2" type="ORF">Tci_853803</name>
</gene>
<comment type="caution">
    <text evidence="2">The sequence shown here is derived from an EMBL/GenBank/DDBJ whole genome shotgun (WGS) entry which is preliminary data.</text>
</comment>
<sequence length="114" mass="12948">MEPFTKEAILSLNNGLFHVDLSTFKARLVELNIFTWKEVDGSLVRVHGHDYQITINIKGMGNSYAVKDKDAFEDVIRMLEKELKVFPSNQTVDKDACDENAYDEDACDDDASDE</sequence>
<reference evidence="2" key="1">
    <citation type="journal article" date="2019" name="Sci. Rep.">
        <title>Draft genome of Tanacetum cinerariifolium, the natural source of mosquito coil.</title>
        <authorList>
            <person name="Yamashiro T."/>
            <person name="Shiraishi A."/>
            <person name="Satake H."/>
            <person name="Nakayama K."/>
        </authorList>
    </citation>
    <scope>NUCLEOTIDE SEQUENCE</scope>
</reference>
<evidence type="ECO:0000313" key="2">
    <source>
        <dbReference type="EMBL" id="GFC81833.1"/>
    </source>
</evidence>
<name>A0A699R7M1_TANCI</name>
<feature type="non-terminal residue" evidence="2">
    <location>
        <position position="114"/>
    </location>
</feature>
<dbReference type="EMBL" id="BKCJ011081488">
    <property type="protein sequence ID" value="GFC81833.1"/>
    <property type="molecule type" value="Genomic_DNA"/>
</dbReference>
<evidence type="ECO:0000313" key="1">
    <source>
        <dbReference type="EMBL" id="GFC81819.1"/>
    </source>
</evidence>
<protein>
    <submittedName>
        <fullName evidence="2">Aldehyde dehydrogenase, conserved site-containing protein</fullName>
    </submittedName>
</protein>
<organism evidence="2">
    <name type="scientific">Tanacetum cinerariifolium</name>
    <name type="common">Dalmatian daisy</name>
    <name type="synonym">Chrysanthemum cinerariifolium</name>
    <dbReference type="NCBI Taxonomy" id="118510"/>
    <lineage>
        <taxon>Eukaryota</taxon>
        <taxon>Viridiplantae</taxon>
        <taxon>Streptophyta</taxon>
        <taxon>Embryophyta</taxon>
        <taxon>Tracheophyta</taxon>
        <taxon>Spermatophyta</taxon>
        <taxon>Magnoliopsida</taxon>
        <taxon>eudicotyledons</taxon>
        <taxon>Gunneridae</taxon>
        <taxon>Pentapetalae</taxon>
        <taxon>asterids</taxon>
        <taxon>campanulids</taxon>
        <taxon>Asterales</taxon>
        <taxon>Asteraceae</taxon>
        <taxon>Asteroideae</taxon>
        <taxon>Anthemideae</taxon>
        <taxon>Anthemidinae</taxon>
        <taxon>Tanacetum</taxon>
    </lineage>
</organism>
<accession>A0A699R7M1</accession>
<dbReference type="AlphaFoldDB" id="A0A699R7M1"/>
<proteinExistence type="predicted"/>